<sequence>MLHALNEPLGGGPPATPPKPPCLTLTTALPSPPSGPQPGTPCDTPSRPPNGQPPAENDEPRHPHAPPPLAGPTAPGWQYRAYLASPPCLLRPPPGRPPLRPHLDRPHLHRPPPNSTKASSTTTNPPPPYREGLPYHPMLRPQPPTYPPPVDVTRTGAANPAQPYSPPCSTHSPRAPRTAAPPGRKQRLVAIPDLSSGFVPTPPE</sequence>
<protein>
    <submittedName>
        <fullName evidence="2">Uncharacterized protein</fullName>
    </submittedName>
</protein>
<feature type="compositionally biased region" description="Pro residues" evidence="1">
    <location>
        <begin position="30"/>
        <end position="39"/>
    </location>
</feature>
<reference evidence="2 3" key="1">
    <citation type="journal article" date="2024" name="Nat. Commun.">
        <title>Phylogenomics reveals the evolutionary origins of lichenization in chlorophyte algae.</title>
        <authorList>
            <person name="Puginier C."/>
            <person name="Libourel C."/>
            <person name="Otte J."/>
            <person name="Skaloud P."/>
            <person name="Haon M."/>
            <person name="Grisel S."/>
            <person name="Petersen M."/>
            <person name="Berrin J.G."/>
            <person name="Delaux P.M."/>
            <person name="Dal Grande F."/>
            <person name="Keller J."/>
        </authorList>
    </citation>
    <scope>NUCLEOTIDE SEQUENCE [LARGE SCALE GENOMIC DNA]</scope>
    <source>
        <strain evidence="2 3">SAG 2036</strain>
    </source>
</reference>
<feature type="region of interest" description="Disordered" evidence="1">
    <location>
        <begin position="1"/>
        <end position="204"/>
    </location>
</feature>
<feature type="compositionally biased region" description="Pro residues" evidence="1">
    <location>
        <begin position="140"/>
        <end position="150"/>
    </location>
</feature>
<evidence type="ECO:0000313" key="2">
    <source>
        <dbReference type="EMBL" id="KAK9797353.1"/>
    </source>
</evidence>
<name>A0AAW1NSE0_9CHLO</name>
<evidence type="ECO:0000256" key="1">
    <source>
        <dbReference type="SAM" id="MobiDB-lite"/>
    </source>
</evidence>
<dbReference type="EMBL" id="JALJOQ010000108">
    <property type="protein sequence ID" value="KAK9797353.1"/>
    <property type="molecule type" value="Genomic_DNA"/>
</dbReference>
<keyword evidence="3" id="KW-1185">Reference proteome</keyword>
<comment type="caution">
    <text evidence="2">The sequence shown here is derived from an EMBL/GenBank/DDBJ whole genome shotgun (WGS) entry which is preliminary data.</text>
</comment>
<accession>A0AAW1NSE0</accession>
<gene>
    <name evidence="2" type="ORF">WJX73_001114</name>
</gene>
<dbReference type="AlphaFoldDB" id="A0AAW1NSE0"/>
<feature type="compositionally biased region" description="Pro residues" evidence="1">
    <location>
        <begin position="89"/>
        <end position="100"/>
    </location>
</feature>
<organism evidence="2 3">
    <name type="scientific">Symbiochloris irregularis</name>
    <dbReference type="NCBI Taxonomy" id="706552"/>
    <lineage>
        <taxon>Eukaryota</taxon>
        <taxon>Viridiplantae</taxon>
        <taxon>Chlorophyta</taxon>
        <taxon>core chlorophytes</taxon>
        <taxon>Trebouxiophyceae</taxon>
        <taxon>Trebouxiales</taxon>
        <taxon>Trebouxiaceae</taxon>
        <taxon>Symbiochloris</taxon>
    </lineage>
</organism>
<evidence type="ECO:0000313" key="3">
    <source>
        <dbReference type="Proteomes" id="UP001465755"/>
    </source>
</evidence>
<dbReference type="Proteomes" id="UP001465755">
    <property type="component" value="Unassembled WGS sequence"/>
</dbReference>
<proteinExistence type="predicted"/>
<feature type="compositionally biased region" description="Low complexity" evidence="1">
    <location>
        <begin position="173"/>
        <end position="183"/>
    </location>
</feature>